<dbReference type="InterPro" id="IPR044135">
    <property type="entry name" value="Met-tRNA-FMT_C"/>
</dbReference>
<dbReference type="EMBL" id="MHJL01000038">
    <property type="protein sequence ID" value="OGY66659.1"/>
    <property type="molecule type" value="Genomic_DNA"/>
</dbReference>
<dbReference type="SUPFAM" id="SSF53328">
    <property type="entry name" value="Formyltransferase"/>
    <property type="match status" value="1"/>
</dbReference>
<reference evidence="8 9" key="1">
    <citation type="journal article" date="2016" name="Nat. Commun.">
        <title>Thousands of microbial genomes shed light on interconnected biogeochemical processes in an aquifer system.</title>
        <authorList>
            <person name="Anantharaman K."/>
            <person name="Brown C.T."/>
            <person name="Hug L.A."/>
            <person name="Sharon I."/>
            <person name="Castelle C.J."/>
            <person name="Probst A.J."/>
            <person name="Thomas B.C."/>
            <person name="Singh A."/>
            <person name="Wilkins M.J."/>
            <person name="Karaoz U."/>
            <person name="Brodie E.L."/>
            <person name="Williams K.H."/>
            <person name="Hubbard S.S."/>
            <person name="Banfield J.F."/>
        </authorList>
    </citation>
    <scope>NUCLEOTIDE SEQUENCE [LARGE SCALE GENOMIC DNA]</scope>
</reference>
<dbReference type="Proteomes" id="UP000177690">
    <property type="component" value="Unassembled WGS sequence"/>
</dbReference>
<evidence type="ECO:0000256" key="5">
    <source>
        <dbReference type="HAMAP-Rule" id="MF_00182"/>
    </source>
</evidence>
<dbReference type="STRING" id="1798409.A3I24_03845"/>
<dbReference type="AlphaFoldDB" id="A0A1G1ZQD1"/>
<dbReference type="CDD" id="cd08646">
    <property type="entry name" value="FMT_core_Met-tRNA-FMT_N"/>
    <property type="match status" value="1"/>
</dbReference>
<dbReference type="EC" id="2.1.2.9" evidence="2 5"/>
<dbReference type="PANTHER" id="PTHR11138">
    <property type="entry name" value="METHIONYL-TRNA FORMYLTRANSFERASE"/>
    <property type="match status" value="1"/>
</dbReference>
<protein>
    <recommendedName>
        <fullName evidence="2 5">Methionyl-tRNA formyltransferase</fullName>
        <ecNumber evidence="2 5">2.1.2.9</ecNumber>
    </recommendedName>
</protein>
<dbReference type="InterPro" id="IPR005793">
    <property type="entry name" value="Formyl_trans_C"/>
</dbReference>
<evidence type="ECO:0000259" key="7">
    <source>
        <dbReference type="Pfam" id="PF02911"/>
    </source>
</evidence>
<dbReference type="GO" id="GO:0005829">
    <property type="term" value="C:cytosol"/>
    <property type="evidence" value="ECO:0007669"/>
    <property type="project" value="TreeGrafter"/>
</dbReference>
<dbReference type="InterPro" id="IPR005794">
    <property type="entry name" value="Fmt"/>
</dbReference>
<feature type="domain" description="Formyl transferase N-terminal" evidence="6">
    <location>
        <begin position="1"/>
        <end position="176"/>
    </location>
</feature>
<dbReference type="NCBIfam" id="TIGR00460">
    <property type="entry name" value="fmt"/>
    <property type="match status" value="1"/>
</dbReference>
<evidence type="ECO:0000259" key="6">
    <source>
        <dbReference type="Pfam" id="PF00551"/>
    </source>
</evidence>
<evidence type="ECO:0000313" key="8">
    <source>
        <dbReference type="EMBL" id="OGY66659.1"/>
    </source>
</evidence>
<evidence type="ECO:0000256" key="2">
    <source>
        <dbReference type="ARBA" id="ARBA00012261"/>
    </source>
</evidence>
<keyword evidence="4 5" id="KW-0648">Protein biosynthesis</keyword>
<dbReference type="InterPro" id="IPR002376">
    <property type="entry name" value="Formyl_transf_N"/>
</dbReference>
<dbReference type="Pfam" id="PF02911">
    <property type="entry name" value="Formyl_trans_C"/>
    <property type="match status" value="1"/>
</dbReference>
<comment type="function">
    <text evidence="5">Attaches a formyl group to the free amino group of methionyl-tRNA(fMet). The formyl group appears to play a dual role in the initiator identity of N-formylmethionyl-tRNA by promoting its recognition by IF2 and preventing the misappropriation of this tRNA by the elongation apparatus.</text>
</comment>
<feature type="binding site" evidence="5">
    <location>
        <begin position="107"/>
        <end position="110"/>
    </location>
    <ligand>
        <name>(6S)-5,6,7,8-tetrahydrofolate</name>
        <dbReference type="ChEBI" id="CHEBI:57453"/>
    </ligand>
</feature>
<dbReference type="PANTHER" id="PTHR11138:SF5">
    <property type="entry name" value="METHIONYL-TRNA FORMYLTRANSFERASE, MITOCHONDRIAL"/>
    <property type="match status" value="1"/>
</dbReference>
<comment type="similarity">
    <text evidence="1 5">Belongs to the Fmt family.</text>
</comment>
<evidence type="ECO:0000313" key="9">
    <source>
        <dbReference type="Proteomes" id="UP000177690"/>
    </source>
</evidence>
<dbReference type="GO" id="GO:0004479">
    <property type="term" value="F:methionyl-tRNA formyltransferase activity"/>
    <property type="evidence" value="ECO:0007669"/>
    <property type="project" value="UniProtKB-UniRule"/>
</dbReference>
<dbReference type="HAMAP" id="MF_00182">
    <property type="entry name" value="Formyl_trans"/>
    <property type="match status" value="1"/>
</dbReference>
<proteinExistence type="inferred from homology"/>
<dbReference type="InterPro" id="IPR041711">
    <property type="entry name" value="Met-tRNA-FMT_N"/>
</dbReference>
<organism evidence="8 9">
    <name type="scientific">Candidatus Harrisonbacteria bacterium RIFCSPLOWO2_02_FULL_41_13b</name>
    <dbReference type="NCBI Taxonomy" id="1798409"/>
    <lineage>
        <taxon>Bacteria</taxon>
        <taxon>Candidatus Harrisoniibacteriota</taxon>
    </lineage>
</organism>
<accession>A0A1G1ZQD1</accession>
<dbReference type="CDD" id="cd08704">
    <property type="entry name" value="Met_tRNA_FMT_C"/>
    <property type="match status" value="1"/>
</dbReference>
<comment type="catalytic activity">
    <reaction evidence="5">
        <text>L-methionyl-tRNA(fMet) + (6R)-10-formyltetrahydrofolate = N-formyl-L-methionyl-tRNA(fMet) + (6S)-5,6,7,8-tetrahydrofolate + H(+)</text>
        <dbReference type="Rhea" id="RHEA:24380"/>
        <dbReference type="Rhea" id="RHEA-COMP:9952"/>
        <dbReference type="Rhea" id="RHEA-COMP:9953"/>
        <dbReference type="ChEBI" id="CHEBI:15378"/>
        <dbReference type="ChEBI" id="CHEBI:57453"/>
        <dbReference type="ChEBI" id="CHEBI:78530"/>
        <dbReference type="ChEBI" id="CHEBI:78844"/>
        <dbReference type="ChEBI" id="CHEBI:195366"/>
        <dbReference type="EC" id="2.1.2.9"/>
    </reaction>
</comment>
<gene>
    <name evidence="5" type="primary">fmt</name>
    <name evidence="8" type="ORF">A3I24_03845</name>
</gene>
<evidence type="ECO:0000256" key="1">
    <source>
        <dbReference type="ARBA" id="ARBA00010699"/>
    </source>
</evidence>
<dbReference type="SUPFAM" id="SSF50486">
    <property type="entry name" value="FMT C-terminal domain-like"/>
    <property type="match status" value="1"/>
</dbReference>
<dbReference type="InterPro" id="IPR036477">
    <property type="entry name" value="Formyl_transf_N_sf"/>
</dbReference>
<name>A0A1G1ZQD1_9BACT</name>
<keyword evidence="3 5" id="KW-0808">Transferase</keyword>
<comment type="caution">
    <text evidence="8">The sequence shown here is derived from an EMBL/GenBank/DDBJ whole genome shotgun (WGS) entry which is preliminary data.</text>
</comment>
<feature type="domain" description="Formyl transferase C-terminal" evidence="7">
    <location>
        <begin position="225"/>
        <end position="259"/>
    </location>
</feature>
<evidence type="ECO:0000256" key="3">
    <source>
        <dbReference type="ARBA" id="ARBA00022679"/>
    </source>
</evidence>
<dbReference type="Pfam" id="PF00551">
    <property type="entry name" value="Formyl_trans_N"/>
    <property type="match status" value="1"/>
</dbReference>
<dbReference type="InterPro" id="IPR011034">
    <property type="entry name" value="Formyl_transferase-like_C_sf"/>
</dbReference>
<evidence type="ECO:0000256" key="4">
    <source>
        <dbReference type="ARBA" id="ARBA00022917"/>
    </source>
</evidence>
<dbReference type="Gene3D" id="3.40.50.12230">
    <property type="match status" value="1"/>
</dbReference>
<sequence>MRYIFFGTPNFAAIILEKLIKSSLIPSAVVCNPDRPIGRKKNITPPPTKSLALHYNIPILQPEILTNNKLQITNYKPDFFVVAAFSKILSKEILQIPRLGTIGIHPSLLPKYRGATPIQTAILNGDIETGTTLYLIDEKIDHGAIVANIKYSISNIKKYEETLKDLAELSADLLIKTLPKFKNGEIKPQLQNENESSYTKKFTSQDGYIEPDILEKAQGGDLKLATDIDRRIRALNPEPGTYTIQNGKRVKLLEAQIQNGKLRITKLQIEGKKTSSV</sequence>